<gene>
    <name evidence="11" type="ORF">D934_13605</name>
</gene>
<keyword evidence="7" id="KW-0625">Polysaccharide transport</keyword>
<dbReference type="HOGENOM" id="CLU_060703_0_0_6"/>
<keyword evidence="5 9" id="KW-0812">Transmembrane</keyword>
<dbReference type="InterPro" id="IPR013525">
    <property type="entry name" value="ABC2_TM"/>
</dbReference>
<dbReference type="PANTHER" id="PTHR30413">
    <property type="entry name" value="INNER MEMBRANE TRANSPORT PERMEASE"/>
    <property type="match status" value="1"/>
</dbReference>
<keyword evidence="6 9" id="KW-1133">Transmembrane helix</keyword>
<comment type="subcellular location">
    <subcellularLocation>
        <location evidence="9">Cell inner membrane</location>
        <topology evidence="9">Multi-pass membrane protein</topology>
    </subcellularLocation>
    <subcellularLocation>
        <location evidence="1">Cell membrane</location>
        <topology evidence="1">Multi-pass membrane protein</topology>
    </subcellularLocation>
</comment>
<dbReference type="PROSITE" id="PS51012">
    <property type="entry name" value="ABC_TM2"/>
    <property type="match status" value="1"/>
</dbReference>
<feature type="transmembrane region" description="Helical" evidence="9">
    <location>
        <begin position="148"/>
        <end position="172"/>
    </location>
</feature>
<dbReference type="EMBL" id="CP006696">
    <property type="protein sequence ID" value="AIC10871.1"/>
    <property type="molecule type" value="Genomic_DNA"/>
</dbReference>
<evidence type="ECO:0000313" key="11">
    <source>
        <dbReference type="EMBL" id="AIC10871.1"/>
    </source>
</evidence>
<sequence length="267" mass="30328">MMKDFPAMIALSDIAAAVRKYRLVGMLGWQDVRQRYQRSVLGPFWLTISMAVMIATMGLVFGQILNLPFSDFLPFLTAGIIIWGFISTTINEGCGAFTSAEAIIKQLPIPLFVHVMRTIWRNIIIVLHNIVILPVVFIVVGKHISFTALLSILGFLVLVLNLGWISLILSVICTRYRDLSQIVSNSTQVAFYLTPIIWMPTHLPEATANYLLKWNPIYHIVEIVRAPLLGNVPNALNWQISISLAVFGWISATFFYNRYKRRIAYWL</sequence>
<evidence type="ECO:0000259" key="10">
    <source>
        <dbReference type="PROSITE" id="PS51012"/>
    </source>
</evidence>
<protein>
    <recommendedName>
        <fullName evidence="9">Transport permease protein</fullName>
    </recommendedName>
</protein>
<keyword evidence="3 9" id="KW-0813">Transport</keyword>
<evidence type="ECO:0000256" key="7">
    <source>
        <dbReference type="ARBA" id="ARBA00023047"/>
    </source>
</evidence>
<feature type="transmembrane region" description="Helical" evidence="9">
    <location>
        <begin position="236"/>
        <end position="256"/>
    </location>
</feature>
<proteinExistence type="inferred from homology"/>
<evidence type="ECO:0000256" key="5">
    <source>
        <dbReference type="ARBA" id="ARBA00022692"/>
    </source>
</evidence>
<comment type="similarity">
    <text evidence="2 9">Belongs to the ABC-2 integral membrane protein family.</text>
</comment>
<dbReference type="GO" id="GO:0005886">
    <property type="term" value="C:plasma membrane"/>
    <property type="evidence" value="ECO:0007669"/>
    <property type="project" value="UniProtKB-SubCell"/>
</dbReference>
<dbReference type="GO" id="GO:0015774">
    <property type="term" value="P:polysaccharide transport"/>
    <property type="evidence" value="ECO:0007669"/>
    <property type="project" value="UniProtKB-KW"/>
</dbReference>
<keyword evidence="7" id="KW-0762">Sugar transport</keyword>
<evidence type="ECO:0000256" key="8">
    <source>
        <dbReference type="ARBA" id="ARBA00023136"/>
    </source>
</evidence>
<organism evidence="11 12">
    <name type="scientific">Xylella fastidiosa subsp. sandyi Ann-1</name>
    <dbReference type="NCBI Taxonomy" id="155920"/>
    <lineage>
        <taxon>Bacteria</taxon>
        <taxon>Pseudomonadati</taxon>
        <taxon>Pseudomonadota</taxon>
        <taxon>Gammaproteobacteria</taxon>
        <taxon>Lysobacterales</taxon>
        <taxon>Lysobacteraceae</taxon>
        <taxon>Xylella</taxon>
    </lineage>
</organism>
<accession>A0A060HBY2</accession>
<comment type="caution">
    <text evidence="9">Lacks conserved residue(s) required for the propagation of feature annotation.</text>
</comment>
<dbReference type="KEGG" id="xfs:D934_13605"/>
<dbReference type="PANTHER" id="PTHR30413:SF10">
    <property type="entry name" value="CAPSULE POLYSACCHARIDE EXPORT INNER-MEMBRANE PROTEIN CTRC"/>
    <property type="match status" value="1"/>
</dbReference>
<dbReference type="GO" id="GO:0015920">
    <property type="term" value="P:lipopolysaccharide transport"/>
    <property type="evidence" value="ECO:0007669"/>
    <property type="project" value="TreeGrafter"/>
</dbReference>
<evidence type="ECO:0000256" key="2">
    <source>
        <dbReference type="ARBA" id="ARBA00007783"/>
    </source>
</evidence>
<evidence type="ECO:0000256" key="6">
    <source>
        <dbReference type="ARBA" id="ARBA00022989"/>
    </source>
</evidence>
<dbReference type="InterPro" id="IPR047817">
    <property type="entry name" value="ABC2_TM_bact-type"/>
</dbReference>
<feature type="transmembrane region" description="Helical" evidence="9">
    <location>
        <begin position="41"/>
        <end position="65"/>
    </location>
</feature>
<dbReference type="PATRIC" id="fig|155920.8.peg.3224"/>
<keyword evidence="4 9" id="KW-1003">Cell membrane</keyword>
<evidence type="ECO:0000256" key="9">
    <source>
        <dbReference type="RuleBase" id="RU361157"/>
    </source>
</evidence>
<feature type="transmembrane region" description="Helical" evidence="9">
    <location>
        <begin position="72"/>
        <end position="90"/>
    </location>
</feature>
<feature type="transmembrane region" description="Helical" evidence="9">
    <location>
        <begin position="119"/>
        <end position="141"/>
    </location>
</feature>
<name>A0A060HBY2_XYLFS</name>
<feature type="domain" description="ABC transmembrane type-2" evidence="10">
    <location>
        <begin position="41"/>
        <end position="259"/>
    </location>
</feature>
<reference evidence="11 12" key="1">
    <citation type="submission" date="2013-08" db="EMBL/GenBank/DDBJ databases">
        <authorList>
            <person name="Stouthamer R."/>
            <person name="Nunney L."/>
        </authorList>
    </citation>
    <scope>NUCLEOTIDE SEQUENCE [LARGE SCALE GENOMIC DNA]</scope>
    <source>
        <strain evidence="12">ann-1</strain>
    </source>
</reference>
<evidence type="ECO:0000256" key="1">
    <source>
        <dbReference type="ARBA" id="ARBA00004651"/>
    </source>
</evidence>
<dbReference type="Pfam" id="PF01061">
    <property type="entry name" value="ABC2_membrane"/>
    <property type="match status" value="1"/>
</dbReference>
<dbReference type="GO" id="GO:0140359">
    <property type="term" value="F:ABC-type transporter activity"/>
    <property type="evidence" value="ECO:0007669"/>
    <property type="project" value="InterPro"/>
</dbReference>
<evidence type="ECO:0000313" key="12">
    <source>
        <dbReference type="Proteomes" id="UP000027215"/>
    </source>
</evidence>
<evidence type="ECO:0000256" key="3">
    <source>
        <dbReference type="ARBA" id="ARBA00022448"/>
    </source>
</evidence>
<dbReference type="AlphaFoldDB" id="A0A060HBY2"/>
<keyword evidence="8 9" id="KW-0472">Membrane</keyword>
<dbReference type="Proteomes" id="UP000027215">
    <property type="component" value="Chromosome"/>
</dbReference>
<evidence type="ECO:0000256" key="4">
    <source>
        <dbReference type="ARBA" id="ARBA00022475"/>
    </source>
</evidence>